<protein>
    <submittedName>
        <fullName evidence="2">Uncharacterized protein</fullName>
    </submittedName>
</protein>
<keyword evidence="3" id="KW-1185">Reference proteome</keyword>
<evidence type="ECO:0000256" key="1">
    <source>
        <dbReference type="SAM" id="MobiDB-lite"/>
    </source>
</evidence>
<feature type="compositionally biased region" description="Basic residues" evidence="1">
    <location>
        <begin position="69"/>
        <end position="80"/>
    </location>
</feature>
<proteinExistence type="predicted"/>
<feature type="compositionally biased region" description="Basic residues" evidence="1">
    <location>
        <begin position="11"/>
        <end position="22"/>
    </location>
</feature>
<dbReference type="EMBL" id="BPLQ01013948">
    <property type="protein sequence ID" value="GIY76103.1"/>
    <property type="molecule type" value="Genomic_DNA"/>
</dbReference>
<evidence type="ECO:0000313" key="2">
    <source>
        <dbReference type="EMBL" id="GIY76103.1"/>
    </source>
</evidence>
<name>A0AAV4W125_9ARAC</name>
<sequence>MLIPNNTHTHSQNKKKKKRPLRKGGIGVFGRKRNVGRPTGKASRRFVNARPALDYVHAGTDTVDASIRHLPRRSARHRRSGSYPAAGMSCASNGFPLKPSEIYGLPICRANQHSTPPQVTAVATHEEETKSFDDMSWTVSEKVSSFPGAERR</sequence>
<feature type="region of interest" description="Disordered" evidence="1">
    <location>
        <begin position="1"/>
        <end position="44"/>
    </location>
</feature>
<feature type="compositionally biased region" description="Polar residues" evidence="1">
    <location>
        <begin position="1"/>
        <end position="10"/>
    </location>
</feature>
<dbReference type="Proteomes" id="UP001054837">
    <property type="component" value="Unassembled WGS sequence"/>
</dbReference>
<accession>A0AAV4W125</accession>
<feature type="region of interest" description="Disordered" evidence="1">
    <location>
        <begin position="66"/>
        <end position="90"/>
    </location>
</feature>
<gene>
    <name evidence="2" type="ORF">CDAR_75891</name>
</gene>
<organism evidence="2 3">
    <name type="scientific">Caerostris darwini</name>
    <dbReference type="NCBI Taxonomy" id="1538125"/>
    <lineage>
        <taxon>Eukaryota</taxon>
        <taxon>Metazoa</taxon>
        <taxon>Ecdysozoa</taxon>
        <taxon>Arthropoda</taxon>
        <taxon>Chelicerata</taxon>
        <taxon>Arachnida</taxon>
        <taxon>Araneae</taxon>
        <taxon>Araneomorphae</taxon>
        <taxon>Entelegynae</taxon>
        <taxon>Araneoidea</taxon>
        <taxon>Araneidae</taxon>
        <taxon>Caerostris</taxon>
    </lineage>
</organism>
<comment type="caution">
    <text evidence="2">The sequence shown here is derived from an EMBL/GenBank/DDBJ whole genome shotgun (WGS) entry which is preliminary data.</text>
</comment>
<reference evidence="2 3" key="1">
    <citation type="submission" date="2021-06" db="EMBL/GenBank/DDBJ databases">
        <title>Caerostris darwini draft genome.</title>
        <authorList>
            <person name="Kono N."/>
            <person name="Arakawa K."/>
        </authorList>
    </citation>
    <scope>NUCLEOTIDE SEQUENCE [LARGE SCALE GENOMIC DNA]</scope>
</reference>
<dbReference type="AlphaFoldDB" id="A0AAV4W125"/>
<evidence type="ECO:0000313" key="3">
    <source>
        <dbReference type="Proteomes" id="UP001054837"/>
    </source>
</evidence>